<keyword evidence="7" id="KW-0175">Coiled coil</keyword>
<comment type="subcellular location">
    <subcellularLocation>
        <location evidence="1">Cell membrane</location>
        <topology evidence="1">Multi-pass membrane protein</topology>
    </subcellularLocation>
</comment>
<feature type="domain" description="Integral membrane bound transporter" evidence="10">
    <location>
        <begin position="406"/>
        <end position="528"/>
    </location>
</feature>
<evidence type="ECO:0000313" key="12">
    <source>
        <dbReference type="Proteomes" id="UP000488936"/>
    </source>
</evidence>
<dbReference type="Proteomes" id="UP000488936">
    <property type="component" value="Unassembled WGS sequence"/>
</dbReference>
<comment type="similarity">
    <text evidence="6">Belongs to the YccS/YhfK family.</text>
</comment>
<feature type="transmembrane region" description="Helical" evidence="8">
    <location>
        <begin position="448"/>
        <end position="480"/>
    </location>
</feature>
<name>A0A7K1GIL8_9FLAO</name>
<keyword evidence="5 8" id="KW-0472">Membrane</keyword>
<dbReference type="PANTHER" id="PTHR30509">
    <property type="entry name" value="P-HYDROXYBENZOIC ACID EFFLUX PUMP SUBUNIT-RELATED"/>
    <property type="match status" value="1"/>
</dbReference>
<evidence type="ECO:0000256" key="1">
    <source>
        <dbReference type="ARBA" id="ARBA00004651"/>
    </source>
</evidence>
<keyword evidence="3 8" id="KW-0812">Transmembrane</keyword>
<dbReference type="InterPro" id="IPR032692">
    <property type="entry name" value="YccS_N"/>
</dbReference>
<feature type="transmembrane region" description="Helical" evidence="8">
    <location>
        <begin position="63"/>
        <end position="82"/>
    </location>
</feature>
<evidence type="ECO:0000256" key="7">
    <source>
        <dbReference type="SAM" id="Coils"/>
    </source>
</evidence>
<evidence type="ECO:0008006" key="13">
    <source>
        <dbReference type="Google" id="ProtNLM"/>
    </source>
</evidence>
<keyword evidence="12" id="KW-1185">Reference proteome</keyword>
<evidence type="ECO:0000256" key="2">
    <source>
        <dbReference type="ARBA" id="ARBA00022475"/>
    </source>
</evidence>
<organism evidence="11 12">
    <name type="scientific">Myroides pelagicus</name>
    <dbReference type="NCBI Taxonomy" id="270914"/>
    <lineage>
        <taxon>Bacteria</taxon>
        <taxon>Pseudomonadati</taxon>
        <taxon>Bacteroidota</taxon>
        <taxon>Flavobacteriia</taxon>
        <taxon>Flavobacteriales</taxon>
        <taxon>Flavobacteriaceae</taxon>
        <taxon>Myroides</taxon>
    </lineage>
</organism>
<feature type="transmembrane region" description="Helical" evidence="8">
    <location>
        <begin position="134"/>
        <end position="158"/>
    </location>
</feature>
<gene>
    <name evidence="11" type="ORF">GJV77_00410</name>
</gene>
<dbReference type="RefSeq" id="WP_155034379.1">
    <property type="nucleotide sequence ID" value="NZ_JAYMMG010000024.1"/>
</dbReference>
<evidence type="ECO:0000313" key="11">
    <source>
        <dbReference type="EMBL" id="MTH28389.1"/>
    </source>
</evidence>
<dbReference type="InterPro" id="IPR049453">
    <property type="entry name" value="Memb_transporter_dom"/>
</dbReference>
<accession>A0A7K1GIL8</accession>
<dbReference type="Pfam" id="PF13515">
    <property type="entry name" value="FUSC_2"/>
    <property type="match status" value="1"/>
</dbReference>
<evidence type="ECO:0000256" key="5">
    <source>
        <dbReference type="ARBA" id="ARBA00023136"/>
    </source>
</evidence>
<protein>
    <recommendedName>
        <fullName evidence="13">FUSC family protein</fullName>
    </recommendedName>
</protein>
<evidence type="ECO:0000259" key="9">
    <source>
        <dbReference type="Pfam" id="PF12805"/>
    </source>
</evidence>
<dbReference type="OrthoDB" id="8670769at2"/>
<proteinExistence type="inferred from homology"/>
<reference evidence="11 12" key="1">
    <citation type="journal article" date="2006" name="Int. J. Syst. Evol. Microbiol.">
        <title>Myroides pelagicus sp. nov., isolated from seawater in Thailand.</title>
        <authorList>
            <person name="Yoon J."/>
            <person name="Maneerat S."/>
            <person name="Kawai F."/>
            <person name="Yokota A."/>
        </authorList>
    </citation>
    <scope>NUCLEOTIDE SEQUENCE [LARGE SCALE GENOMIC DNA]</scope>
    <source>
        <strain evidence="11 12">SM1T</strain>
    </source>
</reference>
<dbReference type="GO" id="GO:0005886">
    <property type="term" value="C:plasma membrane"/>
    <property type="evidence" value="ECO:0007669"/>
    <property type="project" value="UniProtKB-SubCell"/>
</dbReference>
<dbReference type="AlphaFoldDB" id="A0A7K1GIL8"/>
<dbReference type="EMBL" id="WMJY01000001">
    <property type="protein sequence ID" value="MTH28389.1"/>
    <property type="molecule type" value="Genomic_DNA"/>
</dbReference>
<dbReference type="Pfam" id="PF12805">
    <property type="entry name" value="FUSC-like"/>
    <property type="match status" value="1"/>
</dbReference>
<keyword evidence="2" id="KW-1003">Cell membrane</keyword>
<dbReference type="PANTHER" id="PTHR30509:SF8">
    <property type="entry name" value="INNER MEMBRANE PROTEIN YCCS"/>
    <property type="match status" value="1"/>
</dbReference>
<feature type="transmembrane region" description="Helical" evidence="8">
    <location>
        <begin position="112"/>
        <end position="128"/>
    </location>
</feature>
<feature type="transmembrane region" description="Helical" evidence="8">
    <location>
        <begin position="88"/>
        <end position="105"/>
    </location>
</feature>
<keyword evidence="4 8" id="KW-1133">Transmembrane helix</keyword>
<comment type="caution">
    <text evidence="11">The sequence shown here is derived from an EMBL/GenBank/DDBJ whole genome shotgun (WGS) entry which is preliminary data.</text>
</comment>
<evidence type="ECO:0000256" key="8">
    <source>
        <dbReference type="SAM" id="Phobius"/>
    </source>
</evidence>
<evidence type="ECO:0000256" key="4">
    <source>
        <dbReference type="ARBA" id="ARBA00022989"/>
    </source>
</evidence>
<evidence type="ECO:0000256" key="3">
    <source>
        <dbReference type="ARBA" id="ARBA00022692"/>
    </source>
</evidence>
<feature type="coiled-coil region" evidence="7">
    <location>
        <begin position="722"/>
        <end position="749"/>
    </location>
</feature>
<evidence type="ECO:0000259" key="10">
    <source>
        <dbReference type="Pfam" id="PF13515"/>
    </source>
</evidence>
<sequence>MLTKARKYTDNSHFSESLKITISAVVPFLVLMPYEQFNWAFAAALGAMLTAPVDIPSNLKDKCVGLIVGAFTVPAVTLTLSLADGHWYFYPIFVFILFSLSMISVYGHRANMLSFTGLLAASLGLAHTYSGKDLLMHCLMLLLGGLLYLLVAIIFYFARPRRYGVLQTSECMTLTAKYLRYRAKLWSDKADSEKIVEELLTIQVSLNEVHENLREFLIRNKANSGNSSNNRRLLVAFSTLVEILEIAASTSFDHQKIKEYFKDRPDIIADYQVLAINFSKTIEELSEALNMGLKYESKYDLTAQLHGIQAKLSDFASEETSADKVEAIVLFTNVLHYAQSQISKVYALEKSLIEKAFTADVKEKFKDLEKFLTPVHYRWETLRENLNFTSTIFRHATRLTLTILIGFLIGKAFSLLNAYWILLTIVVIMRPGFGLTKQRAFERVIGTVIGGLLALGLLTFVSNISILAYLTVITMIIGYWFSHTDYKVGVTFITMYVILIYAILTPDFMDLLVFRIVDTVIGAALAFAANYLLWPSWEFLNVNTHLSKSVKANKEYVKEISLLYNEKGEVTLPYKLARKYAFIEIGNLMASFQRMIQEPKSKQTLRAEIYELAVLNHTFLSTTASIGIYVQHKHTTKASKAFNVVIDYIIKNLSIAVKLLEQNKTIVTEKPDTGIVIEEYNVSLQYLKDLREYELKKKYTDDEKIKNLMEESVLVIEQLMWLSQLSEKIVKLSRDIAEKRNELQKAKKLHLTIPKAIFNKKGSKLS</sequence>
<evidence type="ECO:0000256" key="6">
    <source>
        <dbReference type="ARBA" id="ARBA00043993"/>
    </source>
</evidence>
<feature type="transmembrane region" description="Helical" evidence="8">
    <location>
        <begin position="486"/>
        <end position="504"/>
    </location>
</feature>
<feature type="domain" description="Integral membrane protein YccS N-terminal" evidence="9">
    <location>
        <begin position="68"/>
        <end position="335"/>
    </location>
</feature>
<feature type="transmembrane region" description="Helical" evidence="8">
    <location>
        <begin position="516"/>
        <end position="534"/>
    </location>
</feature>